<reference evidence="1 2" key="1">
    <citation type="submission" date="2019-07" db="EMBL/GenBank/DDBJ databases">
        <title>Whole genome shotgun sequence of Vibrio sagamiensis NBRC 104589.</title>
        <authorList>
            <person name="Hosoyama A."/>
            <person name="Uohara A."/>
            <person name="Ohji S."/>
            <person name="Ichikawa N."/>
        </authorList>
    </citation>
    <scope>NUCLEOTIDE SEQUENCE [LARGE SCALE GENOMIC DNA]</scope>
    <source>
        <strain evidence="1 2">NBRC 104589</strain>
    </source>
</reference>
<dbReference type="EMBL" id="BJXJ01000011">
    <property type="protein sequence ID" value="GEM75270.1"/>
    <property type="molecule type" value="Genomic_DNA"/>
</dbReference>
<dbReference type="InterPro" id="IPR012663">
    <property type="entry name" value="CHP02450_Tryp"/>
</dbReference>
<evidence type="ECO:0008006" key="3">
    <source>
        <dbReference type="Google" id="ProtNLM"/>
    </source>
</evidence>
<dbReference type="RefSeq" id="WP_039980560.1">
    <property type="nucleotide sequence ID" value="NZ_BAOJ01000035.1"/>
</dbReference>
<sequence>MNRINPAKLHHSKWTAITPTNKERHFLVSAVEFDEDGAVMSCLLEAVLTRKEYAIDWTELKNSDKWHQGWN</sequence>
<name>A0A511QD89_9VIBR</name>
<dbReference type="AlphaFoldDB" id="A0A511QD89"/>
<dbReference type="NCBIfam" id="TIGR02450">
    <property type="entry name" value="TIGR02450 family Trp-rich protein"/>
    <property type="match status" value="1"/>
</dbReference>
<organism evidence="1 2">
    <name type="scientific">Vibrio sagamiensis NBRC 104589</name>
    <dbReference type="NCBI Taxonomy" id="1219064"/>
    <lineage>
        <taxon>Bacteria</taxon>
        <taxon>Pseudomonadati</taxon>
        <taxon>Pseudomonadota</taxon>
        <taxon>Gammaproteobacteria</taxon>
        <taxon>Vibrionales</taxon>
        <taxon>Vibrionaceae</taxon>
        <taxon>Vibrio</taxon>
    </lineage>
</organism>
<dbReference type="OrthoDB" id="5592973at2"/>
<comment type="caution">
    <text evidence="1">The sequence shown here is derived from an EMBL/GenBank/DDBJ whole genome shotgun (WGS) entry which is preliminary data.</text>
</comment>
<proteinExistence type="predicted"/>
<evidence type="ECO:0000313" key="1">
    <source>
        <dbReference type="EMBL" id="GEM75270.1"/>
    </source>
</evidence>
<protein>
    <recommendedName>
        <fullName evidence="3">TIGR02450 family Trp-rich protein</fullName>
    </recommendedName>
</protein>
<dbReference type="Proteomes" id="UP000321922">
    <property type="component" value="Unassembled WGS sequence"/>
</dbReference>
<accession>A0A511QD89</accession>
<evidence type="ECO:0000313" key="2">
    <source>
        <dbReference type="Proteomes" id="UP000321922"/>
    </source>
</evidence>
<gene>
    <name evidence="1" type="ORF">VSA01S_13820</name>
</gene>
<keyword evidence="2" id="KW-1185">Reference proteome</keyword>
<dbReference type="Pfam" id="PF09493">
    <property type="entry name" value="DUF2389"/>
    <property type="match status" value="1"/>
</dbReference>